<feature type="transmembrane region" description="Helical" evidence="1">
    <location>
        <begin position="75"/>
        <end position="91"/>
    </location>
</feature>
<keyword evidence="3" id="KW-1185">Reference proteome</keyword>
<gene>
    <name evidence="2" type="ORF">BEP19_09165</name>
</gene>
<evidence type="ECO:0000313" key="2">
    <source>
        <dbReference type="EMBL" id="RKD24542.1"/>
    </source>
</evidence>
<reference evidence="2 3" key="1">
    <citation type="submission" date="2016-08" db="EMBL/GenBank/DDBJ databases">
        <title>Novel Firmicute Genomes.</title>
        <authorList>
            <person name="Poppleton D.I."/>
            <person name="Gribaldo S."/>
        </authorList>
    </citation>
    <scope>NUCLEOTIDE SEQUENCE [LARGE SCALE GENOMIC DNA]</scope>
    <source>
        <strain evidence="2 3">RAOx-1</strain>
    </source>
</reference>
<keyword evidence="1" id="KW-0472">Membrane</keyword>
<dbReference type="Proteomes" id="UP000284219">
    <property type="component" value="Unassembled WGS sequence"/>
</dbReference>
<keyword evidence="1" id="KW-0812">Transmembrane</keyword>
<dbReference type="EMBL" id="MCHY01000008">
    <property type="protein sequence ID" value="RKD24542.1"/>
    <property type="molecule type" value="Genomic_DNA"/>
</dbReference>
<dbReference type="PROSITE" id="PS51257">
    <property type="entry name" value="PROKAR_LIPOPROTEIN"/>
    <property type="match status" value="1"/>
</dbReference>
<keyword evidence="1" id="KW-1133">Transmembrane helix</keyword>
<organism evidence="2 3">
    <name type="scientific">Ammoniphilus oxalaticus</name>
    <dbReference type="NCBI Taxonomy" id="66863"/>
    <lineage>
        <taxon>Bacteria</taxon>
        <taxon>Bacillati</taxon>
        <taxon>Bacillota</taxon>
        <taxon>Bacilli</taxon>
        <taxon>Bacillales</taxon>
        <taxon>Paenibacillaceae</taxon>
        <taxon>Aneurinibacillus group</taxon>
        <taxon>Ammoniphilus</taxon>
    </lineage>
</organism>
<proteinExistence type="predicted"/>
<dbReference type="AlphaFoldDB" id="A0A419SKP2"/>
<sequence>MKRNRISCQLLFTFFSNFSLACFIEVNVPLYFGNIFYMPCLDGSIPRLFDYIIENLFLMFTSFSSTDFRCGALRFLYFPLYFFLFGFNVFFKTVKIHFSQEIQLLTAQTNSISLSDIRFLS</sequence>
<evidence type="ECO:0000313" key="3">
    <source>
        <dbReference type="Proteomes" id="UP000284219"/>
    </source>
</evidence>
<comment type="caution">
    <text evidence="2">The sequence shown here is derived from an EMBL/GenBank/DDBJ whole genome shotgun (WGS) entry which is preliminary data.</text>
</comment>
<accession>A0A419SKP2</accession>
<protein>
    <submittedName>
        <fullName evidence="2">Uncharacterized protein</fullName>
    </submittedName>
</protein>
<name>A0A419SKP2_9BACL</name>
<evidence type="ECO:0000256" key="1">
    <source>
        <dbReference type="SAM" id="Phobius"/>
    </source>
</evidence>